<dbReference type="Proteomes" id="UP001172155">
    <property type="component" value="Unassembled WGS sequence"/>
</dbReference>
<comment type="caution">
    <text evidence="1">The sequence shown here is derived from an EMBL/GenBank/DDBJ whole genome shotgun (WGS) entry which is preliminary data.</text>
</comment>
<accession>A0AA40K8U0</accession>
<evidence type="ECO:0000313" key="2">
    <source>
        <dbReference type="Proteomes" id="UP001172155"/>
    </source>
</evidence>
<evidence type="ECO:0000313" key="1">
    <source>
        <dbReference type="EMBL" id="KAK0749657.1"/>
    </source>
</evidence>
<gene>
    <name evidence="1" type="ORF">B0T18DRAFT_389209</name>
</gene>
<organism evidence="1 2">
    <name type="scientific">Schizothecium vesticola</name>
    <dbReference type="NCBI Taxonomy" id="314040"/>
    <lineage>
        <taxon>Eukaryota</taxon>
        <taxon>Fungi</taxon>
        <taxon>Dikarya</taxon>
        <taxon>Ascomycota</taxon>
        <taxon>Pezizomycotina</taxon>
        <taxon>Sordariomycetes</taxon>
        <taxon>Sordariomycetidae</taxon>
        <taxon>Sordariales</taxon>
        <taxon>Schizotheciaceae</taxon>
        <taxon>Schizothecium</taxon>
    </lineage>
</organism>
<proteinExistence type="predicted"/>
<keyword evidence="2" id="KW-1185">Reference proteome</keyword>
<name>A0AA40K8U0_9PEZI</name>
<sequence>MSDEAVWVTCTGSFGPPFIRIPSVRPPFIMLSILSIKWHTAAATAEPCYYIRDWNGDSMPMLADCRTSFQNSSSLKKVYTRDDCIQIKCQVCGQCIFDKRNKSSDYCIWSYTQDGCYVWDADICTGVHGLITSTYMNADSWIRFAHYTYMFRYVSIGRRAHCILSEFNTLSYKSYDIDWDCRHYDPSHSLSPNHTTRSPA</sequence>
<reference evidence="1" key="1">
    <citation type="submission" date="2023-06" db="EMBL/GenBank/DDBJ databases">
        <title>Genome-scale phylogeny and comparative genomics of the fungal order Sordariales.</title>
        <authorList>
            <consortium name="Lawrence Berkeley National Laboratory"/>
            <person name="Hensen N."/>
            <person name="Bonometti L."/>
            <person name="Westerberg I."/>
            <person name="Brannstrom I.O."/>
            <person name="Guillou S."/>
            <person name="Cros-Aarteil S."/>
            <person name="Calhoun S."/>
            <person name="Haridas S."/>
            <person name="Kuo A."/>
            <person name="Mondo S."/>
            <person name="Pangilinan J."/>
            <person name="Riley R."/>
            <person name="LaButti K."/>
            <person name="Andreopoulos B."/>
            <person name="Lipzen A."/>
            <person name="Chen C."/>
            <person name="Yanf M."/>
            <person name="Daum C."/>
            <person name="Ng V."/>
            <person name="Clum A."/>
            <person name="Steindorff A."/>
            <person name="Ohm R."/>
            <person name="Martin F."/>
            <person name="Silar P."/>
            <person name="Natvig D."/>
            <person name="Lalanne C."/>
            <person name="Gautier V."/>
            <person name="Ament-velasquez S.L."/>
            <person name="Kruys A."/>
            <person name="Hutchinson M.I."/>
            <person name="Powell A.J."/>
            <person name="Barry K."/>
            <person name="Miller A.N."/>
            <person name="Grigoriev I.V."/>
            <person name="Debuchy R."/>
            <person name="Gladieux P."/>
            <person name="Thoren M.H."/>
            <person name="Johannesson H."/>
        </authorList>
    </citation>
    <scope>NUCLEOTIDE SEQUENCE</scope>
    <source>
        <strain evidence="1">SMH3187-1</strain>
    </source>
</reference>
<dbReference type="AlphaFoldDB" id="A0AA40K8U0"/>
<protein>
    <submittedName>
        <fullName evidence="1">Uncharacterized protein</fullName>
    </submittedName>
</protein>
<dbReference type="EMBL" id="JAUKUD010000003">
    <property type="protein sequence ID" value="KAK0749657.1"/>
    <property type="molecule type" value="Genomic_DNA"/>
</dbReference>